<accession>A0A090WVH2</accession>
<evidence type="ECO:0000313" key="2">
    <source>
        <dbReference type="Proteomes" id="UP000029643"/>
    </source>
</evidence>
<comment type="caution">
    <text evidence="1">The sequence shown here is derived from an EMBL/GenBank/DDBJ whole genome shotgun (WGS) entry which is preliminary data.</text>
</comment>
<gene>
    <name evidence="1" type="ORF">JCM19274_3823</name>
</gene>
<dbReference type="STRING" id="221126.SAMN04489722_101569"/>
<organism evidence="1 2">
    <name type="scientific">Algibacter lectus</name>
    <dbReference type="NCBI Taxonomy" id="221126"/>
    <lineage>
        <taxon>Bacteria</taxon>
        <taxon>Pseudomonadati</taxon>
        <taxon>Bacteroidota</taxon>
        <taxon>Flavobacteriia</taxon>
        <taxon>Flavobacteriales</taxon>
        <taxon>Flavobacteriaceae</taxon>
        <taxon>Algibacter</taxon>
    </lineage>
</organism>
<sequence>MYKEGGFYGYTPEAFKAVVKKAGMRFLGSMTFFDPADKNDDVAIKFWWNKAIQDHKKAGVEYLSTSNIKIKSIKTIKELQDYCNYYNKIGKLCKDNDLKFIFHNHADEFLMVEGIRVYDYFLQNTNPEYVFFQSDIYWMHVAGVNPVHYFETYPNRFISWHVKDYKELGESGKIDFEDIFKYQKISGVQYILSEVEDYSFPPLFSVGLAWEYIYYELLK</sequence>
<dbReference type="AlphaFoldDB" id="A0A090WVH2"/>
<dbReference type="PANTHER" id="PTHR12110">
    <property type="entry name" value="HYDROXYPYRUVATE ISOMERASE"/>
    <property type="match status" value="1"/>
</dbReference>
<dbReference type="EMBL" id="BBNU01000009">
    <property type="protein sequence ID" value="GAL80253.1"/>
    <property type="molecule type" value="Genomic_DNA"/>
</dbReference>
<dbReference type="PANTHER" id="PTHR12110:SF41">
    <property type="entry name" value="INOSOSE DEHYDRATASE"/>
    <property type="match status" value="1"/>
</dbReference>
<dbReference type="Proteomes" id="UP000029643">
    <property type="component" value="Unassembled WGS sequence"/>
</dbReference>
<name>A0A090WVH2_9FLAO</name>
<dbReference type="InterPro" id="IPR036237">
    <property type="entry name" value="Xyl_isomerase-like_sf"/>
</dbReference>
<dbReference type="RefSeq" id="WP_052416104.1">
    <property type="nucleotide sequence ID" value="NZ_BBNU01000009.1"/>
</dbReference>
<dbReference type="GO" id="GO:0016853">
    <property type="term" value="F:isomerase activity"/>
    <property type="evidence" value="ECO:0007669"/>
    <property type="project" value="UniProtKB-KW"/>
</dbReference>
<keyword evidence="1" id="KW-0413">Isomerase</keyword>
<dbReference type="Gene3D" id="3.20.20.150">
    <property type="entry name" value="Divalent-metal-dependent TIM barrel enzymes"/>
    <property type="match status" value="1"/>
</dbReference>
<reference evidence="1 2" key="1">
    <citation type="journal article" date="2014" name="Genome Announc.">
        <title>Draft Genome Sequences of Marine Flavobacterium Algibacter lectus Strains SS8 and NR4.</title>
        <authorList>
            <person name="Takatani N."/>
            <person name="Nakanishi M."/>
            <person name="Meirelles P."/>
            <person name="Mino S."/>
            <person name="Suda W."/>
            <person name="Oshima K."/>
            <person name="Hattori M."/>
            <person name="Ohkuma M."/>
            <person name="Hosokawa M."/>
            <person name="Miyashita K."/>
            <person name="Thompson F.L."/>
            <person name="Niwa A."/>
            <person name="Sawabe T."/>
            <person name="Sawabe T."/>
        </authorList>
    </citation>
    <scope>NUCLEOTIDE SEQUENCE [LARGE SCALE GENOMIC DNA]</scope>
    <source>
        <strain evidence="2">JCM19274</strain>
    </source>
</reference>
<dbReference type="SUPFAM" id="SSF51658">
    <property type="entry name" value="Xylose isomerase-like"/>
    <property type="match status" value="1"/>
</dbReference>
<dbReference type="InterPro" id="IPR050312">
    <property type="entry name" value="IolE/XylAMocC-like"/>
</dbReference>
<protein>
    <submittedName>
        <fullName evidence="1">Sugar phosphate isomerase/epimerase</fullName>
    </submittedName>
</protein>
<proteinExistence type="predicted"/>
<evidence type="ECO:0000313" key="1">
    <source>
        <dbReference type="EMBL" id="GAL80253.1"/>
    </source>
</evidence>